<dbReference type="GO" id="GO:0004714">
    <property type="term" value="F:transmembrane receptor protein tyrosine kinase activity"/>
    <property type="evidence" value="ECO:0007669"/>
    <property type="project" value="UniProtKB-EC"/>
</dbReference>
<proteinExistence type="predicted"/>
<protein>
    <recommendedName>
        <fullName evidence="2">receptor protein-tyrosine kinase</fullName>
        <ecNumber evidence="2">2.7.10.1</ecNumber>
    </recommendedName>
</protein>
<dbReference type="SUPFAM" id="SSF53822">
    <property type="entry name" value="Periplasmic binding protein-like I"/>
    <property type="match status" value="2"/>
</dbReference>
<dbReference type="Gene3D" id="1.10.510.10">
    <property type="entry name" value="Transferase(Phosphotransferase) domain 1"/>
    <property type="match status" value="1"/>
</dbReference>
<keyword evidence="15" id="KW-0675">Receptor</keyword>
<evidence type="ECO:0000313" key="23">
    <source>
        <dbReference type="EMBL" id="CAD7571231.1"/>
    </source>
</evidence>
<dbReference type="PROSITE" id="PS00107">
    <property type="entry name" value="PROTEIN_KINASE_ATP"/>
    <property type="match status" value="1"/>
</dbReference>
<evidence type="ECO:0000256" key="4">
    <source>
        <dbReference type="ARBA" id="ARBA00022679"/>
    </source>
</evidence>
<keyword evidence="13" id="KW-0829">Tyrosine-protein kinase</keyword>
<keyword evidence="12 21" id="KW-0472">Membrane</keyword>
<dbReference type="PANTHER" id="PTHR24416">
    <property type="entry name" value="TYROSINE-PROTEIN KINASE RECEPTOR"/>
    <property type="match status" value="1"/>
</dbReference>
<dbReference type="PRINTS" id="PR00109">
    <property type="entry name" value="TYRKINASE"/>
</dbReference>
<dbReference type="GO" id="GO:0007169">
    <property type="term" value="P:cell surface receptor protein tyrosine kinase signaling pathway"/>
    <property type="evidence" value="ECO:0007669"/>
    <property type="project" value="TreeGrafter"/>
</dbReference>
<sequence>MLDETADDREIKDKIPVVCSEIPIDMLVWTLLVIMVLMSPLVITADRCLKNYPEVNPKRYLHFEGHILDIQLETSPRVTHQMITHIFKIFLEEVLGYPHVGIKQQDYFNTSEVFERLGPVDPYQILSPSAMINLEVWVPSEFDVKSTVEMYHVQDCGIVAPPGRYYCEESYCEQGMFTPKWCSSQIRHKSAPCALLLAGDFNATNFVSEHIFKLKLYVKVVWVGPHIKTVTETLTHKYSNEDVTRSLVVLSWAPSIITTLDDDTYVSVSFPPCKDPNSSSDIGCKYEMQRLIKLAWTKLEIGARPAFEATQKVSFTLQDYTNLLKLYYNAASRKSYEDLACEWMLKNTKWKKWVPDTDKNDLYIGAARLALDAINLNKTILRDYNLKLKVDNGECKADIVMKTFIDYILFNIYNKLVGVLAYIENEKRKSEVILCDEGEIGKVNMRMVNLIFEVELLRIIGISSGPACSDTVEPLAGVTKHFKTVVISYSAEGSSFSDRDKYPYFFRTIGENKQYKVENHLGKTTPSSPDRDSNLDLPILRSRAQHDKLVSQLRHRAPLLAASSSLESRFQPPYRTLLPAFIAFSYHTHQSLLSPPPSLLPLALICTTPSPHPVLLPPLSHTTSCIHPEQEKMNWNQVSALTEDGQKYTEYISHLQDLLKKNNIELTNRKFPRERAGVSMTQYLEELKSKNARIIIADMYDPAARAVMCEAFHLGMTADKGYVWFLPLWLSPDWYDTDFYNKKTASNNKTENISCTTPEMIKAINGHLALTHSYFAPDDQVMQEGKTVGEWRKNYSKICAAKNVSVSNYAGYAYDAVWTYAYALNRMTKENPSYLSDLHSNTTTHRFVELLEATDFNGVSGRIHFLGPSRVSVINVIQWLNNTQRTVGSFYPNVSTEKAEIIGGILELNMSAIEWLTEDGKQPTDGTLAPPQCVFEGLAKALNVSCDMSIVIVNIIGFGLLAIFVLVALIFVKRRYDKKFQETENYKNYMKSLGLDLVSAANMKDLDKWEIARDKVVINRKLGEGAFGTVYGGEAHFNEKGWVAVAVKTLKTGSTTEEKLDFLSEAEVMKRFEHKNIVKLLGVCTKNEPVYTIMEFMLYGDLKTFLLARRHLVNEKISEESDEISSKKLTTMAMDVARALGYLAELKYVHRDVASRNCLVNANRVVKLGDFGMTRPMYESDYYKFNRKGMLPVRWMSPESLALGIFTPSSDVWSFGVLLYEIITFGSFPFQGLSNNQVLEHVKAGNTLTIPLGVKPLLEGLIQSCWNNDHKKRPQASEIVEFLANNPRLLTPCLDIPLSSVQMEDTGQLEMTLPENFRKCSVSLSFNKFPGNTVRARYRSVSGPGETLTPGQERNFARASLENGCVHEPLLGVTLRSSASGMGLTKYVSMQPNCRSIRHSEEDYGNHDPSLTSDSTL</sequence>
<dbReference type="InterPro" id="IPR017441">
    <property type="entry name" value="Protein_kinase_ATP_BS"/>
</dbReference>
<keyword evidence="4" id="KW-0808">Transferase</keyword>
<dbReference type="SMART" id="SM00219">
    <property type="entry name" value="TyrKc"/>
    <property type="match status" value="1"/>
</dbReference>
<dbReference type="FunFam" id="1.10.510.10:FF:001227">
    <property type="entry name" value="Tyrosine-protein kinase receptor"/>
    <property type="match status" value="1"/>
</dbReference>
<dbReference type="SUPFAM" id="SSF56112">
    <property type="entry name" value="Protein kinase-like (PK-like)"/>
    <property type="match status" value="1"/>
</dbReference>
<evidence type="ECO:0000256" key="5">
    <source>
        <dbReference type="ARBA" id="ARBA00022692"/>
    </source>
</evidence>
<dbReference type="InterPro" id="IPR000719">
    <property type="entry name" value="Prot_kinase_dom"/>
</dbReference>
<organism evidence="23">
    <name type="scientific">Timema californicum</name>
    <name type="common">California timema</name>
    <name type="synonym">Walking stick</name>
    <dbReference type="NCBI Taxonomy" id="61474"/>
    <lineage>
        <taxon>Eukaryota</taxon>
        <taxon>Metazoa</taxon>
        <taxon>Ecdysozoa</taxon>
        <taxon>Arthropoda</taxon>
        <taxon>Hexapoda</taxon>
        <taxon>Insecta</taxon>
        <taxon>Pterygota</taxon>
        <taxon>Neoptera</taxon>
        <taxon>Polyneoptera</taxon>
        <taxon>Phasmatodea</taxon>
        <taxon>Timematodea</taxon>
        <taxon>Timematoidea</taxon>
        <taxon>Timematidae</taxon>
        <taxon>Timema</taxon>
    </lineage>
</organism>
<dbReference type="PANTHER" id="PTHR24416:SF489">
    <property type="entry name" value="PROTEIN KINASE DOMAIN-CONTAINING PROTEIN"/>
    <property type="match status" value="1"/>
</dbReference>
<name>A0A7R9J203_TIMCA</name>
<keyword evidence="9" id="KW-0418">Kinase</keyword>
<accession>A0A7R9J203</accession>
<evidence type="ECO:0000259" key="22">
    <source>
        <dbReference type="PROSITE" id="PS50011"/>
    </source>
</evidence>
<dbReference type="EMBL" id="OE180397">
    <property type="protein sequence ID" value="CAD7571231.1"/>
    <property type="molecule type" value="Genomic_DNA"/>
</dbReference>
<evidence type="ECO:0000256" key="12">
    <source>
        <dbReference type="ARBA" id="ARBA00023136"/>
    </source>
</evidence>
<keyword evidence="5 21" id="KW-0812">Transmembrane</keyword>
<feature type="transmembrane region" description="Helical" evidence="21">
    <location>
        <begin position="22"/>
        <end position="43"/>
    </location>
</feature>
<evidence type="ECO:0000256" key="14">
    <source>
        <dbReference type="ARBA" id="ARBA00023157"/>
    </source>
</evidence>
<reference evidence="23" key="1">
    <citation type="submission" date="2020-11" db="EMBL/GenBank/DDBJ databases">
        <authorList>
            <person name="Tran Van P."/>
        </authorList>
    </citation>
    <scope>NUCLEOTIDE SEQUENCE</scope>
</reference>
<dbReference type="InterPro" id="IPR050122">
    <property type="entry name" value="RTK"/>
</dbReference>
<dbReference type="Gene3D" id="3.40.50.2300">
    <property type="match status" value="2"/>
</dbReference>
<dbReference type="Pfam" id="PF07714">
    <property type="entry name" value="PK_Tyr_Ser-Thr"/>
    <property type="match status" value="1"/>
</dbReference>
<evidence type="ECO:0000256" key="11">
    <source>
        <dbReference type="ARBA" id="ARBA00022989"/>
    </source>
</evidence>
<dbReference type="InterPro" id="IPR001828">
    <property type="entry name" value="ANF_lig-bd_rcpt"/>
</dbReference>
<evidence type="ECO:0000256" key="1">
    <source>
        <dbReference type="ARBA" id="ARBA00004167"/>
    </source>
</evidence>
<keyword evidence="3" id="KW-0597">Phosphoprotein</keyword>
<evidence type="ECO:0000256" key="20">
    <source>
        <dbReference type="PROSITE-ProRule" id="PRU10141"/>
    </source>
</evidence>
<comment type="subcellular location">
    <subcellularLocation>
        <location evidence="1">Membrane</location>
        <topology evidence="1">Single-pass membrane protein</topology>
    </subcellularLocation>
</comment>
<dbReference type="GO" id="GO:0005886">
    <property type="term" value="C:plasma membrane"/>
    <property type="evidence" value="ECO:0007669"/>
    <property type="project" value="TreeGrafter"/>
</dbReference>
<dbReference type="CDD" id="cd06366">
    <property type="entry name" value="PBP1_GABAb_receptor"/>
    <property type="match status" value="1"/>
</dbReference>
<dbReference type="GO" id="GO:0005524">
    <property type="term" value="F:ATP binding"/>
    <property type="evidence" value="ECO:0007669"/>
    <property type="project" value="UniProtKB-UniRule"/>
</dbReference>
<evidence type="ECO:0000256" key="6">
    <source>
        <dbReference type="ARBA" id="ARBA00022729"/>
    </source>
</evidence>
<dbReference type="InterPro" id="IPR011009">
    <property type="entry name" value="Kinase-like_dom_sf"/>
</dbReference>
<gene>
    <name evidence="23" type="ORF">TCMB3V08_LOCUS3911</name>
</gene>
<dbReference type="GO" id="GO:0043235">
    <property type="term" value="C:receptor complex"/>
    <property type="evidence" value="ECO:0007669"/>
    <property type="project" value="TreeGrafter"/>
</dbReference>
<evidence type="ECO:0000256" key="9">
    <source>
        <dbReference type="ARBA" id="ARBA00022777"/>
    </source>
</evidence>
<evidence type="ECO:0000256" key="7">
    <source>
        <dbReference type="ARBA" id="ARBA00022737"/>
    </source>
</evidence>
<evidence type="ECO:0000256" key="10">
    <source>
        <dbReference type="ARBA" id="ARBA00022840"/>
    </source>
</evidence>
<evidence type="ECO:0000256" key="21">
    <source>
        <dbReference type="SAM" id="Phobius"/>
    </source>
</evidence>
<evidence type="ECO:0000256" key="16">
    <source>
        <dbReference type="ARBA" id="ARBA00023180"/>
    </source>
</evidence>
<dbReference type="Pfam" id="PF01094">
    <property type="entry name" value="ANF_receptor"/>
    <property type="match status" value="2"/>
</dbReference>
<feature type="transmembrane region" description="Helical" evidence="21">
    <location>
        <begin position="950"/>
        <end position="972"/>
    </location>
</feature>
<feature type="domain" description="Protein kinase" evidence="22">
    <location>
        <begin position="1016"/>
        <end position="1289"/>
    </location>
</feature>
<keyword evidence="17" id="KW-0393">Immunoglobulin domain</keyword>
<dbReference type="InterPro" id="IPR020635">
    <property type="entry name" value="Tyr_kinase_cat_dom"/>
</dbReference>
<dbReference type="FunFam" id="3.30.200.20:FF:000593">
    <property type="entry name" value="Predicted protein"/>
    <property type="match status" value="1"/>
</dbReference>
<dbReference type="Gene3D" id="3.30.200.20">
    <property type="entry name" value="Phosphorylase Kinase, domain 1"/>
    <property type="match status" value="1"/>
</dbReference>
<evidence type="ECO:0000256" key="17">
    <source>
        <dbReference type="ARBA" id="ARBA00023319"/>
    </source>
</evidence>
<dbReference type="CDD" id="cd00192">
    <property type="entry name" value="PTKc"/>
    <property type="match status" value="1"/>
</dbReference>
<comment type="function">
    <text evidence="19">Receptor for basic fibroblast growth factor.</text>
</comment>
<evidence type="ECO:0000256" key="19">
    <source>
        <dbReference type="ARBA" id="ARBA00056965"/>
    </source>
</evidence>
<dbReference type="PROSITE" id="PS50011">
    <property type="entry name" value="PROTEIN_KINASE_DOM"/>
    <property type="match status" value="1"/>
</dbReference>
<dbReference type="PROSITE" id="PS00109">
    <property type="entry name" value="PROTEIN_KINASE_TYR"/>
    <property type="match status" value="1"/>
</dbReference>
<keyword evidence="10 20" id="KW-0067">ATP-binding</keyword>
<keyword evidence="7" id="KW-0677">Repeat</keyword>
<evidence type="ECO:0000256" key="2">
    <source>
        <dbReference type="ARBA" id="ARBA00011902"/>
    </source>
</evidence>
<comment type="catalytic activity">
    <reaction evidence="18">
        <text>L-tyrosyl-[protein] + ATP = O-phospho-L-tyrosyl-[protein] + ADP + H(+)</text>
        <dbReference type="Rhea" id="RHEA:10596"/>
        <dbReference type="Rhea" id="RHEA-COMP:10136"/>
        <dbReference type="Rhea" id="RHEA-COMP:20101"/>
        <dbReference type="ChEBI" id="CHEBI:15378"/>
        <dbReference type="ChEBI" id="CHEBI:30616"/>
        <dbReference type="ChEBI" id="CHEBI:46858"/>
        <dbReference type="ChEBI" id="CHEBI:61978"/>
        <dbReference type="ChEBI" id="CHEBI:456216"/>
        <dbReference type="EC" id="2.7.10.1"/>
    </reaction>
</comment>
<evidence type="ECO:0000256" key="18">
    <source>
        <dbReference type="ARBA" id="ARBA00051243"/>
    </source>
</evidence>
<evidence type="ECO:0000256" key="8">
    <source>
        <dbReference type="ARBA" id="ARBA00022741"/>
    </source>
</evidence>
<dbReference type="InterPro" id="IPR001245">
    <property type="entry name" value="Ser-Thr/Tyr_kinase_cat_dom"/>
</dbReference>
<keyword evidence="8 20" id="KW-0547">Nucleotide-binding</keyword>
<dbReference type="InterPro" id="IPR028082">
    <property type="entry name" value="Peripla_BP_I"/>
</dbReference>
<evidence type="ECO:0000256" key="3">
    <source>
        <dbReference type="ARBA" id="ARBA00022553"/>
    </source>
</evidence>
<keyword evidence="14" id="KW-1015">Disulfide bond</keyword>
<keyword evidence="11 21" id="KW-1133">Transmembrane helix</keyword>
<keyword evidence="16" id="KW-0325">Glycoprotein</keyword>
<evidence type="ECO:0000256" key="13">
    <source>
        <dbReference type="ARBA" id="ARBA00023137"/>
    </source>
</evidence>
<evidence type="ECO:0000256" key="15">
    <source>
        <dbReference type="ARBA" id="ARBA00023170"/>
    </source>
</evidence>
<keyword evidence="6" id="KW-0732">Signal</keyword>
<feature type="binding site" evidence="20">
    <location>
        <position position="1048"/>
    </location>
    <ligand>
        <name>ATP</name>
        <dbReference type="ChEBI" id="CHEBI:30616"/>
    </ligand>
</feature>
<dbReference type="EC" id="2.7.10.1" evidence="2"/>
<dbReference type="InterPro" id="IPR008266">
    <property type="entry name" value="Tyr_kinase_AS"/>
</dbReference>